<evidence type="ECO:0000313" key="7">
    <source>
        <dbReference type="EMBL" id="CAH1790136.1"/>
    </source>
</evidence>
<organism evidence="7 8">
    <name type="scientific">Owenia fusiformis</name>
    <name type="common">Polychaete worm</name>
    <dbReference type="NCBI Taxonomy" id="6347"/>
    <lineage>
        <taxon>Eukaryota</taxon>
        <taxon>Metazoa</taxon>
        <taxon>Spiralia</taxon>
        <taxon>Lophotrochozoa</taxon>
        <taxon>Annelida</taxon>
        <taxon>Polychaeta</taxon>
        <taxon>Sedentaria</taxon>
        <taxon>Canalipalpata</taxon>
        <taxon>Sabellida</taxon>
        <taxon>Oweniida</taxon>
        <taxon>Oweniidae</taxon>
        <taxon>Owenia</taxon>
    </lineage>
</organism>
<sequence length="526" mass="57025">TVPEHVPTGFSSYRLKQALVLMLGFFFVFGLQINISIAIVCMVKVSNTTTDNTGNATSKFYICEGDTQPSDPSQSVPGAEFEWNNSQQGWILSSFYFGVLISQIFGGITATKFGPKKVLGIAMTTAGIVTVLTPEVTRAGGFGALVALRVITGLSTGVAGPSNMVFWSKWAPVFERTKLVIISIQGSTIGALVTLVTSGILCTVASWTSIFYVFGLSCILWLFLWLFHVFDTPRDHPRISKAERDFIEDSIGKTTPIKTSEIPWKKILMCPAVLSILVIAMCANWATVSITTVGPTYLREILQLTPLQIGLLSGSIALIMVTSTIISSLVADFLRRRRILSTVATRKIFQATGSIIPATSAVIMGFLDCRHRTAAISLLILSAVGSGPSYAAFHVNALDIAPRYAGIISGITSTFATVSGAIAPIVIKTMTQNGTLEEWRSVYILSASIGIFGLIIFLLFAQGEVLPWAKLDDDNKDLELVEDTIKSDGDQEVFSIHNSVTVNTLSPEFYGEHNINFQNRGFENDS</sequence>
<feature type="non-terminal residue" evidence="7">
    <location>
        <position position="526"/>
    </location>
</feature>
<dbReference type="PANTHER" id="PTHR11662:SF399">
    <property type="entry name" value="FI19708P1-RELATED"/>
    <property type="match status" value="1"/>
</dbReference>
<proteinExistence type="predicted"/>
<reference evidence="7" key="1">
    <citation type="submission" date="2022-03" db="EMBL/GenBank/DDBJ databases">
        <authorList>
            <person name="Martin C."/>
        </authorList>
    </citation>
    <scope>NUCLEOTIDE SEQUENCE</scope>
</reference>
<dbReference type="FunFam" id="1.20.1250.20:FF:000003">
    <property type="entry name" value="Solute carrier family 17 member 3"/>
    <property type="match status" value="1"/>
</dbReference>
<evidence type="ECO:0000256" key="6">
    <source>
        <dbReference type="ARBA" id="ARBA00023136"/>
    </source>
</evidence>
<evidence type="ECO:0000256" key="4">
    <source>
        <dbReference type="ARBA" id="ARBA00022847"/>
    </source>
</evidence>
<evidence type="ECO:0000256" key="5">
    <source>
        <dbReference type="ARBA" id="ARBA00022989"/>
    </source>
</evidence>
<name>A0A8J1TTP7_OWEFU</name>
<dbReference type="FunFam" id="1.20.1250.20:FF:000423">
    <property type="entry name" value="Putative inorganic phosphate cotransporter-like Protein"/>
    <property type="match status" value="1"/>
</dbReference>
<dbReference type="Gene3D" id="1.20.1250.20">
    <property type="entry name" value="MFS general substrate transporter like domains"/>
    <property type="match status" value="2"/>
</dbReference>
<dbReference type="GO" id="GO:0006820">
    <property type="term" value="P:monoatomic anion transport"/>
    <property type="evidence" value="ECO:0007669"/>
    <property type="project" value="TreeGrafter"/>
</dbReference>
<dbReference type="SUPFAM" id="SSF103473">
    <property type="entry name" value="MFS general substrate transporter"/>
    <property type="match status" value="1"/>
</dbReference>
<keyword evidence="5" id="KW-1133">Transmembrane helix</keyword>
<dbReference type="GO" id="GO:0015293">
    <property type="term" value="F:symporter activity"/>
    <property type="evidence" value="ECO:0007669"/>
    <property type="project" value="UniProtKB-KW"/>
</dbReference>
<gene>
    <name evidence="7" type="ORF">OFUS_LOCUS15386</name>
</gene>
<keyword evidence="3" id="KW-0812">Transmembrane</keyword>
<dbReference type="Pfam" id="PF07690">
    <property type="entry name" value="MFS_1"/>
    <property type="match status" value="1"/>
</dbReference>
<dbReference type="OrthoDB" id="2985014at2759"/>
<dbReference type="PANTHER" id="PTHR11662">
    <property type="entry name" value="SOLUTE CARRIER FAMILY 17"/>
    <property type="match status" value="1"/>
</dbReference>
<keyword evidence="8" id="KW-1185">Reference proteome</keyword>
<evidence type="ECO:0000256" key="3">
    <source>
        <dbReference type="ARBA" id="ARBA00022692"/>
    </source>
</evidence>
<evidence type="ECO:0000256" key="2">
    <source>
        <dbReference type="ARBA" id="ARBA00022448"/>
    </source>
</evidence>
<keyword evidence="4" id="KW-0769">Symport</keyword>
<accession>A0A8J1TTP7</accession>
<keyword evidence="2" id="KW-0813">Transport</keyword>
<comment type="subcellular location">
    <subcellularLocation>
        <location evidence="1">Membrane</location>
        <topology evidence="1">Multi-pass membrane protein</topology>
    </subcellularLocation>
</comment>
<evidence type="ECO:0000313" key="8">
    <source>
        <dbReference type="Proteomes" id="UP000749559"/>
    </source>
</evidence>
<dbReference type="GO" id="GO:0016020">
    <property type="term" value="C:membrane"/>
    <property type="evidence" value="ECO:0007669"/>
    <property type="project" value="UniProtKB-SubCell"/>
</dbReference>
<dbReference type="EMBL" id="CAIIXF020000007">
    <property type="protein sequence ID" value="CAH1790136.1"/>
    <property type="molecule type" value="Genomic_DNA"/>
</dbReference>
<dbReference type="InterPro" id="IPR011701">
    <property type="entry name" value="MFS"/>
</dbReference>
<keyword evidence="6" id="KW-0472">Membrane</keyword>
<protein>
    <submittedName>
        <fullName evidence="7">Uncharacterized protein</fullName>
    </submittedName>
</protein>
<dbReference type="InterPro" id="IPR050382">
    <property type="entry name" value="MFS_Na/Anion_cotransporter"/>
</dbReference>
<evidence type="ECO:0000256" key="1">
    <source>
        <dbReference type="ARBA" id="ARBA00004141"/>
    </source>
</evidence>
<comment type="caution">
    <text evidence="7">The sequence shown here is derived from an EMBL/GenBank/DDBJ whole genome shotgun (WGS) entry which is preliminary data.</text>
</comment>
<dbReference type="InterPro" id="IPR036259">
    <property type="entry name" value="MFS_trans_sf"/>
</dbReference>
<dbReference type="Proteomes" id="UP000749559">
    <property type="component" value="Unassembled WGS sequence"/>
</dbReference>
<dbReference type="AlphaFoldDB" id="A0A8J1TTP7"/>
<dbReference type="PROSITE" id="PS50850">
    <property type="entry name" value="MFS"/>
    <property type="match status" value="1"/>
</dbReference>
<dbReference type="InterPro" id="IPR020846">
    <property type="entry name" value="MFS_dom"/>
</dbReference>